<accession>A0ABU9R0V5</accession>
<dbReference type="Gene3D" id="3.90.180.10">
    <property type="entry name" value="Medium-chain alcohol dehydrogenases, catalytic domain"/>
    <property type="match status" value="1"/>
</dbReference>
<dbReference type="RefSeq" id="WP_240057276.1">
    <property type="nucleotide sequence ID" value="NZ_JAZHFZ010000005.1"/>
</dbReference>
<dbReference type="Proteomes" id="UP001481677">
    <property type="component" value="Unassembled WGS sequence"/>
</dbReference>
<name>A0ABU9R0V5_9BURK</name>
<sequence length="54" mass="6054">MLDYIRACTIKPVLAATYPLSKFHEAQTQFMGKRFVGNIVVVPDRHYSEAAVVA</sequence>
<dbReference type="Gene3D" id="3.40.50.720">
    <property type="entry name" value="NAD(P)-binding Rossmann-like Domain"/>
    <property type="match status" value="1"/>
</dbReference>
<comment type="caution">
    <text evidence="1">The sequence shown here is derived from an EMBL/GenBank/DDBJ whole genome shotgun (WGS) entry which is preliminary data.</text>
</comment>
<organism evidence="1 2">
    <name type="scientific">Paraburkholderia azotifigens</name>
    <dbReference type="NCBI Taxonomy" id="2057004"/>
    <lineage>
        <taxon>Bacteria</taxon>
        <taxon>Pseudomonadati</taxon>
        <taxon>Pseudomonadota</taxon>
        <taxon>Betaproteobacteria</taxon>
        <taxon>Burkholderiales</taxon>
        <taxon>Burkholderiaceae</taxon>
        <taxon>Paraburkholderia</taxon>
    </lineage>
</organism>
<evidence type="ECO:0000313" key="2">
    <source>
        <dbReference type="Proteomes" id="UP001481677"/>
    </source>
</evidence>
<gene>
    <name evidence="1" type="ORF">V4C56_13445</name>
</gene>
<evidence type="ECO:0008006" key="3">
    <source>
        <dbReference type="Google" id="ProtNLM"/>
    </source>
</evidence>
<dbReference type="EMBL" id="JAZHGA010000008">
    <property type="protein sequence ID" value="MEM5340619.1"/>
    <property type="molecule type" value="Genomic_DNA"/>
</dbReference>
<protein>
    <recommendedName>
        <fullName evidence="3">Zinc-binding dehydrogenase</fullName>
    </recommendedName>
</protein>
<keyword evidence="2" id="KW-1185">Reference proteome</keyword>
<reference evidence="1 2" key="1">
    <citation type="submission" date="2024-01" db="EMBL/GenBank/DDBJ databases">
        <title>The diversity of rhizobia nodulating Mimosa spp. in eleven states of Brazil covering several biomes is determined by host plant, location, and edaphic factors.</title>
        <authorList>
            <person name="Rouws L."/>
            <person name="Barauna A."/>
            <person name="Beukes C."/>
            <person name="De Faria S.M."/>
            <person name="Gross E."/>
            <person name="Dos Reis Junior F.B."/>
            <person name="Simon M."/>
            <person name="Maluk M."/>
            <person name="Odee D.W."/>
            <person name="Kenicer G."/>
            <person name="Young J.P.W."/>
            <person name="Reis V.M."/>
            <person name="Zilli J."/>
            <person name="James E.K."/>
        </authorList>
    </citation>
    <scope>NUCLEOTIDE SEQUENCE [LARGE SCALE GENOMIC DNA]</scope>
    <source>
        <strain evidence="1 2">JPY530</strain>
    </source>
</reference>
<proteinExistence type="predicted"/>
<evidence type="ECO:0000313" key="1">
    <source>
        <dbReference type="EMBL" id="MEM5340619.1"/>
    </source>
</evidence>